<comment type="caution">
    <text evidence="1">The sequence shown here is derived from an EMBL/GenBank/DDBJ whole genome shotgun (WGS) entry which is preliminary data.</text>
</comment>
<protein>
    <submittedName>
        <fullName evidence="1">Uncharacterized protein</fullName>
    </submittedName>
</protein>
<sequence length="91" mass="10313">MLICKDVRKPESSGQVLYETTVVSPINNGDYESLGNRYDIRRNESDINSTDNANALRTNMYDSLAPRMCTTSKDVSRGQIKHVCVRPLLYI</sequence>
<keyword evidence="2" id="KW-1185">Reference proteome</keyword>
<reference evidence="1" key="1">
    <citation type="journal article" date="2019" name="bioRxiv">
        <title>The Genome of the Zebra Mussel, Dreissena polymorpha: A Resource for Invasive Species Research.</title>
        <authorList>
            <person name="McCartney M.A."/>
            <person name="Auch B."/>
            <person name="Kono T."/>
            <person name="Mallez S."/>
            <person name="Zhang Y."/>
            <person name="Obille A."/>
            <person name="Becker A."/>
            <person name="Abrahante J.E."/>
            <person name="Garbe J."/>
            <person name="Badalamenti J.P."/>
            <person name="Herman A."/>
            <person name="Mangelson H."/>
            <person name="Liachko I."/>
            <person name="Sullivan S."/>
            <person name="Sone E.D."/>
            <person name="Koren S."/>
            <person name="Silverstein K.A.T."/>
            <person name="Beckman K.B."/>
            <person name="Gohl D.M."/>
        </authorList>
    </citation>
    <scope>NUCLEOTIDE SEQUENCE</scope>
    <source>
        <strain evidence="1">Duluth1</strain>
        <tissue evidence="1">Whole animal</tissue>
    </source>
</reference>
<reference evidence="1" key="2">
    <citation type="submission" date="2020-11" db="EMBL/GenBank/DDBJ databases">
        <authorList>
            <person name="McCartney M.A."/>
            <person name="Auch B."/>
            <person name="Kono T."/>
            <person name="Mallez S."/>
            <person name="Becker A."/>
            <person name="Gohl D.M."/>
            <person name="Silverstein K.A.T."/>
            <person name="Koren S."/>
            <person name="Bechman K.B."/>
            <person name="Herman A."/>
            <person name="Abrahante J.E."/>
            <person name="Garbe J."/>
        </authorList>
    </citation>
    <scope>NUCLEOTIDE SEQUENCE</scope>
    <source>
        <strain evidence="1">Duluth1</strain>
        <tissue evidence="1">Whole animal</tissue>
    </source>
</reference>
<evidence type="ECO:0000313" key="1">
    <source>
        <dbReference type="EMBL" id="KAH3777475.1"/>
    </source>
</evidence>
<dbReference type="Proteomes" id="UP000828390">
    <property type="component" value="Unassembled WGS sequence"/>
</dbReference>
<name>A0A9D4EDN9_DREPO</name>
<accession>A0A9D4EDN9</accession>
<proteinExistence type="predicted"/>
<gene>
    <name evidence="1" type="ORF">DPMN_178922</name>
</gene>
<organism evidence="1 2">
    <name type="scientific">Dreissena polymorpha</name>
    <name type="common">Zebra mussel</name>
    <name type="synonym">Mytilus polymorpha</name>
    <dbReference type="NCBI Taxonomy" id="45954"/>
    <lineage>
        <taxon>Eukaryota</taxon>
        <taxon>Metazoa</taxon>
        <taxon>Spiralia</taxon>
        <taxon>Lophotrochozoa</taxon>
        <taxon>Mollusca</taxon>
        <taxon>Bivalvia</taxon>
        <taxon>Autobranchia</taxon>
        <taxon>Heteroconchia</taxon>
        <taxon>Euheterodonta</taxon>
        <taxon>Imparidentia</taxon>
        <taxon>Neoheterodontei</taxon>
        <taxon>Myida</taxon>
        <taxon>Dreissenoidea</taxon>
        <taxon>Dreissenidae</taxon>
        <taxon>Dreissena</taxon>
    </lineage>
</organism>
<dbReference type="AlphaFoldDB" id="A0A9D4EDN9"/>
<dbReference type="EMBL" id="JAIWYP010000009">
    <property type="protein sequence ID" value="KAH3777475.1"/>
    <property type="molecule type" value="Genomic_DNA"/>
</dbReference>
<evidence type="ECO:0000313" key="2">
    <source>
        <dbReference type="Proteomes" id="UP000828390"/>
    </source>
</evidence>